<dbReference type="InterPro" id="IPR011055">
    <property type="entry name" value="Dup_hybrid_motif"/>
</dbReference>
<dbReference type="AlphaFoldDB" id="A0A1H3TM24"/>
<dbReference type="Gene3D" id="1.10.101.10">
    <property type="entry name" value="PGBD-like superfamily/PGBD"/>
    <property type="match status" value="2"/>
</dbReference>
<accession>A0A1H3TM24</accession>
<dbReference type="InterPro" id="IPR016047">
    <property type="entry name" value="M23ase_b-sheet_dom"/>
</dbReference>
<name>A0A1H3TM24_9BACI</name>
<dbReference type="Pfam" id="PF01471">
    <property type="entry name" value="PG_binding_1"/>
    <property type="match status" value="2"/>
</dbReference>
<dbReference type="CDD" id="cd12797">
    <property type="entry name" value="M23_peptidase"/>
    <property type="match status" value="1"/>
</dbReference>
<organism evidence="3 4">
    <name type="scientific">Evansella caseinilytica</name>
    <dbReference type="NCBI Taxonomy" id="1503961"/>
    <lineage>
        <taxon>Bacteria</taxon>
        <taxon>Bacillati</taxon>
        <taxon>Bacillota</taxon>
        <taxon>Bacilli</taxon>
        <taxon>Bacillales</taxon>
        <taxon>Bacillaceae</taxon>
        <taxon>Evansella</taxon>
    </lineage>
</organism>
<dbReference type="InterPro" id="IPR036365">
    <property type="entry name" value="PGBD-like_sf"/>
</dbReference>
<protein>
    <submittedName>
        <fullName evidence="3">Putative peptidoglycan binding domain-containing protein</fullName>
    </submittedName>
</protein>
<dbReference type="Pfam" id="PF01551">
    <property type="entry name" value="Peptidase_M23"/>
    <property type="match status" value="1"/>
</dbReference>
<dbReference type="Gene3D" id="2.70.70.10">
    <property type="entry name" value="Glucose Permease (Domain IIA)"/>
    <property type="match status" value="1"/>
</dbReference>
<dbReference type="SUPFAM" id="SSF51261">
    <property type="entry name" value="Duplicated hybrid motif"/>
    <property type="match status" value="1"/>
</dbReference>
<evidence type="ECO:0000313" key="3">
    <source>
        <dbReference type="EMBL" id="SDZ51294.1"/>
    </source>
</evidence>
<dbReference type="InterPro" id="IPR002477">
    <property type="entry name" value="Peptidoglycan-bd-like"/>
</dbReference>
<dbReference type="SUPFAM" id="SSF47090">
    <property type="entry name" value="PGBD-like"/>
    <property type="match status" value="2"/>
</dbReference>
<dbReference type="EMBL" id="FNPI01000015">
    <property type="protein sequence ID" value="SDZ51294.1"/>
    <property type="molecule type" value="Genomic_DNA"/>
</dbReference>
<gene>
    <name evidence="3" type="ORF">SAMN05421736_11583</name>
</gene>
<dbReference type="PANTHER" id="PTHR21666">
    <property type="entry name" value="PEPTIDASE-RELATED"/>
    <property type="match status" value="1"/>
</dbReference>
<evidence type="ECO:0000313" key="4">
    <source>
        <dbReference type="Proteomes" id="UP000198935"/>
    </source>
</evidence>
<evidence type="ECO:0000259" key="2">
    <source>
        <dbReference type="Pfam" id="PF01551"/>
    </source>
</evidence>
<dbReference type="PANTHER" id="PTHR21666:SF270">
    <property type="entry name" value="MUREIN HYDROLASE ACTIVATOR ENVC"/>
    <property type="match status" value="1"/>
</dbReference>
<dbReference type="Proteomes" id="UP000198935">
    <property type="component" value="Unassembled WGS sequence"/>
</dbReference>
<dbReference type="InterPro" id="IPR036366">
    <property type="entry name" value="PGBDSf"/>
</dbReference>
<evidence type="ECO:0000259" key="1">
    <source>
        <dbReference type="Pfam" id="PF01471"/>
    </source>
</evidence>
<reference evidence="4" key="1">
    <citation type="submission" date="2016-10" db="EMBL/GenBank/DDBJ databases">
        <authorList>
            <person name="Varghese N."/>
            <person name="Submissions S."/>
        </authorList>
    </citation>
    <scope>NUCLEOTIDE SEQUENCE [LARGE SCALE GENOMIC DNA]</scope>
    <source>
        <strain evidence="4">SP</strain>
    </source>
</reference>
<proteinExistence type="predicted"/>
<dbReference type="OrthoDB" id="9805070at2"/>
<feature type="domain" description="Peptidoglycan binding-like" evidence="1">
    <location>
        <begin position="254"/>
        <end position="290"/>
    </location>
</feature>
<sequence>MPFSNYRITSPFGWRNHPVRGGREWHTGIDLVKSHRAPILAFTDGEVLFAGFGKSGTGFGGYGNVVLVKDRNNRGQLYAHLDSVSVRKGQKLKKGQEIGKQGSTGVSTGSHLHFEVRKKAQPTPPYGWESDRQNNCLDPTEYLQLFEAMKKATTSAVLRKGASGSTVRRLQNMLLTVGEKLPRYGADGKLGNETVEAIKAFQKRQGIAVDGAAGPQTFGALEKAIPKYSRVLRQQSKMLSGNDVKAIQRVVGVKDDGKYGPVTAAAVKDYQRKYGLTVDGAVGPQTWGHMFG</sequence>
<feature type="domain" description="M23ase beta-sheet core" evidence="2">
    <location>
        <begin position="26"/>
        <end position="123"/>
    </location>
</feature>
<dbReference type="STRING" id="1503961.SAMN05421736_11583"/>
<keyword evidence="4" id="KW-1185">Reference proteome</keyword>
<dbReference type="InterPro" id="IPR050570">
    <property type="entry name" value="Cell_wall_metabolism_enzyme"/>
</dbReference>
<feature type="domain" description="Peptidoglycan binding-like" evidence="1">
    <location>
        <begin position="163"/>
        <end position="221"/>
    </location>
</feature>
<dbReference type="GO" id="GO:0004222">
    <property type="term" value="F:metalloendopeptidase activity"/>
    <property type="evidence" value="ECO:0007669"/>
    <property type="project" value="TreeGrafter"/>
</dbReference>